<protein>
    <submittedName>
        <fullName evidence="1">Uncharacterized protein</fullName>
    </submittedName>
</protein>
<accession>C0HDU6</accession>
<proteinExistence type="evidence at transcript level"/>
<organism evidence="1">
    <name type="scientific">Zea mays</name>
    <name type="common">Maize</name>
    <dbReference type="NCBI Taxonomy" id="4577"/>
    <lineage>
        <taxon>Eukaryota</taxon>
        <taxon>Viridiplantae</taxon>
        <taxon>Streptophyta</taxon>
        <taxon>Embryophyta</taxon>
        <taxon>Tracheophyta</taxon>
        <taxon>Spermatophyta</taxon>
        <taxon>Magnoliopsida</taxon>
        <taxon>Liliopsida</taxon>
        <taxon>Poales</taxon>
        <taxon>Poaceae</taxon>
        <taxon>PACMAD clade</taxon>
        <taxon>Panicoideae</taxon>
        <taxon>Andropogonodae</taxon>
        <taxon>Andropogoneae</taxon>
        <taxon>Tripsacinae</taxon>
        <taxon>Zea</taxon>
    </lineage>
</organism>
<dbReference type="EMBL" id="BT060502">
    <property type="protein sequence ID" value="ACN25199.1"/>
    <property type="molecule type" value="mRNA"/>
</dbReference>
<reference evidence="1" key="1">
    <citation type="journal article" date="2009" name="PLoS Genet.">
        <title>Sequencing, mapping, and analysis of 27,455 maize full-length cDNAs.</title>
        <authorList>
            <person name="Soderlund C."/>
            <person name="Descour A."/>
            <person name="Kudrna D."/>
            <person name="Bomhoff M."/>
            <person name="Boyd L."/>
            <person name="Currie J."/>
            <person name="Angelova A."/>
            <person name="Collura K."/>
            <person name="Wissotski M."/>
            <person name="Ashley E."/>
            <person name="Morrow D."/>
            <person name="Fernandes J."/>
            <person name="Walbot V."/>
            <person name="Yu Y."/>
        </authorList>
    </citation>
    <scope>NUCLEOTIDE SEQUENCE</scope>
    <source>
        <strain evidence="1">B73</strain>
    </source>
</reference>
<evidence type="ECO:0000313" key="1">
    <source>
        <dbReference type="EMBL" id="ACN25199.1"/>
    </source>
</evidence>
<sequence length="15" mass="1785">MIRLSDYNGTQVIKF</sequence>
<name>C0HDU6_MAIZE</name>